<keyword evidence="6" id="KW-0442">Lipid degradation</keyword>
<evidence type="ECO:0000256" key="4">
    <source>
        <dbReference type="ARBA" id="ARBA00022729"/>
    </source>
</evidence>
<dbReference type="InterPro" id="IPR035669">
    <property type="entry name" value="SGNH_plant_lipase-like"/>
</dbReference>
<dbReference type="Gene3D" id="3.40.50.1110">
    <property type="entry name" value="SGNH hydrolase"/>
    <property type="match status" value="1"/>
</dbReference>
<dbReference type="GO" id="GO:0005576">
    <property type="term" value="C:extracellular region"/>
    <property type="evidence" value="ECO:0007669"/>
    <property type="project" value="UniProtKB-SubCell"/>
</dbReference>
<dbReference type="Proteomes" id="UP001443914">
    <property type="component" value="Unassembled WGS sequence"/>
</dbReference>
<accession>A0AAW1M949</accession>
<gene>
    <name evidence="9" type="ORF">RND81_03G181700</name>
</gene>
<dbReference type="Pfam" id="PF00657">
    <property type="entry name" value="Lipase_GDSL"/>
    <property type="match status" value="1"/>
</dbReference>
<evidence type="ECO:0000313" key="10">
    <source>
        <dbReference type="Proteomes" id="UP001443914"/>
    </source>
</evidence>
<reference evidence="9" key="1">
    <citation type="submission" date="2024-03" db="EMBL/GenBank/DDBJ databases">
        <title>WGS assembly of Saponaria officinalis var. Norfolk2.</title>
        <authorList>
            <person name="Jenkins J."/>
            <person name="Shu S."/>
            <person name="Grimwood J."/>
            <person name="Barry K."/>
            <person name="Goodstein D."/>
            <person name="Schmutz J."/>
            <person name="Leebens-Mack J."/>
            <person name="Osbourn A."/>
        </authorList>
    </citation>
    <scope>NUCLEOTIDE SEQUENCE [LARGE SCALE GENOMIC DNA]</scope>
    <source>
        <strain evidence="9">JIC</strain>
    </source>
</reference>
<dbReference type="PANTHER" id="PTHR45650:SF14">
    <property type="entry name" value="GDSL ESTERASE_LIPASE 7-LIKE"/>
    <property type="match status" value="1"/>
</dbReference>
<keyword evidence="7" id="KW-0443">Lipid metabolism</keyword>
<dbReference type="GO" id="GO:0016788">
    <property type="term" value="F:hydrolase activity, acting on ester bonds"/>
    <property type="evidence" value="ECO:0007669"/>
    <property type="project" value="InterPro"/>
</dbReference>
<dbReference type="CDD" id="cd01837">
    <property type="entry name" value="SGNH_plant_lipase_like"/>
    <property type="match status" value="1"/>
</dbReference>
<dbReference type="EMBL" id="JBDFQZ010000003">
    <property type="protein sequence ID" value="KAK9742556.1"/>
    <property type="molecule type" value="Genomic_DNA"/>
</dbReference>
<comment type="caution">
    <text evidence="9">The sequence shown here is derived from an EMBL/GenBank/DDBJ whole genome shotgun (WGS) entry which is preliminary data.</text>
</comment>
<name>A0AAW1M949_SAPOF</name>
<sequence>MSSTKVIMLLLVTCLQMVLLQLRGGECSLAPALYVFGDSLFDSGNNNLLPTLAKANYPPYGDDFAQGPTGRFTNGKTVADFIADALGLPYPKPYVALFRQNSLQGYNYASGSCGILPETGRYIGVCLNLDDQVRLFKETVKTHLTSNLWKRNEPLDQHLAKSILLFSVGNNDYISNYFGSFPISRRGRYNPQQFAQLLVDALSEKLQTLYNLGGRKFVVFELGPIGCIPSIVRRSKPSGKCDEDKNKIVSMFNKQLGLMMNNLTSTLQDSHFVVGRAHWLGYDAVINPATYGLSDSSNPCCVTWRNGTLSCIPDGKPCDEPNKHFFWDGYHLTQATCSVIASRCINGSDVCLPMNIQQLVQL</sequence>
<dbReference type="InterPro" id="IPR051238">
    <property type="entry name" value="GDSL_esterase/lipase"/>
</dbReference>
<dbReference type="InterPro" id="IPR001087">
    <property type="entry name" value="GDSL"/>
</dbReference>
<organism evidence="9 10">
    <name type="scientific">Saponaria officinalis</name>
    <name type="common">Common soapwort</name>
    <name type="synonym">Lychnis saponaria</name>
    <dbReference type="NCBI Taxonomy" id="3572"/>
    <lineage>
        <taxon>Eukaryota</taxon>
        <taxon>Viridiplantae</taxon>
        <taxon>Streptophyta</taxon>
        <taxon>Embryophyta</taxon>
        <taxon>Tracheophyta</taxon>
        <taxon>Spermatophyta</taxon>
        <taxon>Magnoliopsida</taxon>
        <taxon>eudicotyledons</taxon>
        <taxon>Gunneridae</taxon>
        <taxon>Pentapetalae</taxon>
        <taxon>Caryophyllales</taxon>
        <taxon>Caryophyllaceae</taxon>
        <taxon>Caryophylleae</taxon>
        <taxon>Saponaria</taxon>
    </lineage>
</organism>
<evidence type="ECO:0000256" key="1">
    <source>
        <dbReference type="ARBA" id="ARBA00004613"/>
    </source>
</evidence>
<evidence type="ECO:0000256" key="2">
    <source>
        <dbReference type="ARBA" id="ARBA00008668"/>
    </source>
</evidence>
<keyword evidence="10" id="KW-1185">Reference proteome</keyword>
<dbReference type="InterPro" id="IPR036514">
    <property type="entry name" value="SGNH_hydro_sf"/>
</dbReference>
<comment type="subcellular location">
    <subcellularLocation>
        <location evidence="1">Secreted</location>
    </subcellularLocation>
</comment>
<feature type="signal peptide" evidence="8">
    <location>
        <begin position="1"/>
        <end position="20"/>
    </location>
</feature>
<dbReference type="PANTHER" id="PTHR45650">
    <property type="entry name" value="GDSL-LIKE LIPASE/ACYLHYDROLASE-RELATED"/>
    <property type="match status" value="1"/>
</dbReference>
<dbReference type="AlphaFoldDB" id="A0AAW1M949"/>
<evidence type="ECO:0000256" key="7">
    <source>
        <dbReference type="ARBA" id="ARBA00023098"/>
    </source>
</evidence>
<keyword evidence="4 8" id="KW-0732">Signal</keyword>
<keyword evidence="3" id="KW-0964">Secreted</keyword>
<evidence type="ECO:0000256" key="6">
    <source>
        <dbReference type="ARBA" id="ARBA00022963"/>
    </source>
</evidence>
<comment type="similarity">
    <text evidence="2">Belongs to the 'GDSL' lipolytic enzyme family.</text>
</comment>
<protein>
    <recommendedName>
        <fullName evidence="11">GDSL esterase/lipase 7</fullName>
    </recommendedName>
</protein>
<dbReference type="GO" id="GO:0016042">
    <property type="term" value="P:lipid catabolic process"/>
    <property type="evidence" value="ECO:0007669"/>
    <property type="project" value="UniProtKB-KW"/>
</dbReference>
<feature type="chain" id="PRO_5044024918" description="GDSL esterase/lipase 7" evidence="8">
    <location>
        <begin position="21"/>
        <end position="362"/>
    </location>
</feature>
<evidence type="ECO:0000256" key="5">
    <source>
        <dbReference type="ARBA" id="ARBA00022801"/>
    </source>
</evidence>
<evidence type="ECO:0000256" key="3">
    <source>
        <dbReference type="ARBA" id="ARBA00022525"/>
    </source>
</evidence>
<evidence type="ECO:0000256" key="8">
    <source>
        <dbReference type="SAM" id="SignalP"/>
    </source>
</evidence>
<keyword evidence="5" id="KW-0378">Hydrolase</keyword>
<evidence type="ECO:0008006" key="11">
    <source>
        <dbReference type="Google" id="ProtNLM"/>
    </source>
</evidence>
<evidence type="ECO:0000313" key="9">
    <source>
        <dbReference type="EMBL" id="KAK9742556.1"/>
    </source>
</evidence>
<proteinExistence type="inferred from homology"/>